<dbReference type="GO" id="GO:0005758">
    <property type="term" value="C:mitochondrial intermembrane space"/>
    <property type="evidence" value="ECO:0007669"/>
    <property type="project" value="InterPro"/>
</dbReference>
<keyword evidence="4" id="KW-1185">Reference proteome</keyword>
<proteinExistence type="inferred from homology"/>
<accession>A0A914YW10</accession>
<dbReference type="AlphaFoldDB" id="A0A914YW10"/>
<dbReference type="InterPro" id="IPR019171">
    <property type="entry name" value="MIX23"/>
</dbReference>
<evidence type="ECO:0000256" key="2">
    <source>
        <dbReference type="ARBA" id="ARBA00024228"/>
    </source>
</evidence>
<dbReference type="PANTHER" id="PTHR31905:SF2">
    <property type="entry name" value="PROTEIN MIX23"/>
    <property type="match status" value="1"/>
</dbReference>
<evidence type="ECO:0000313" key="4">
    <source>
        <dbReference type="Proteomes" id="UP000887577"/>
    </source>
</evidence>
<dbReference type="WBParaSite" id="PSU_v2.g4310.t1">
    <property type="protein sequence ID" value="PSU_v2.g4310.t1"/>
    <property type="gene ID" value="PSU_v2.g4310"/>
</dbReference>
<dbReference type="PANTHER" id="PTHR31905">
    <property type="entry name" value="COILED-COIL DOMAIN-CONTAINING PROTEIN 58"/>
    <property type="match status" value="1"/>
</dbReference>
<dbReference type="Proteomes" id="UP000887577">
    <property type="component" value="Unplaced"/>
</dbReference>
<evidence type="ECO:0000313" key="5">
    <source>
        <dbReference type="WBParaSite" id="PSU_v2.g4310.t1"/>
    </source>
</evidence>
<protein>
    <recommendedName>
        <fullName evidence="2">Protein MIX23</fullName>
    </recommendedName>
    <alternativeName>
        <fullName evidence="3">Coiled-coil domain-containing protein 58</fullName>
    </alternativeName>
</protein>
<evidence type="ECO:0000256" key="3">
    <source>
        <dbReference type="ARBA" id="ARBA00030733"/>
    </source>
</evidence>
<sequence>MAAETPIDCSSLADFQRLLNKYRGLEDRIIFQLNASFTTRSFKDTKATNLICHDIEEKLESVRKLRSDLFNRCINENHEIVQKFKDDDSKFQLVRSANSTLRQIRSEQAVDEIIHSQAERVVMERCKKEALS</sequence>
<name>A0A914YW10_9BILA</name>
<reference evidence="5" key="1">
    <citation type="submission" date="2022-11" db="UniProtKB">
        <authorList>
            <consortium name="WormBaseParasite"/>
        </authorList>
    </citation>
    <scope>IDENTIFICATION</scope>
</reference>
<organism evidence="4 5">
    <name type="scientific">Panagrolaimus superbus</name>
    <dbReference type="NCBI Taxonomy" id="310955"/>
    <lineage>
        <taxon>Eukaryota</taxon>
        <taxon>Metazoa</taxon>
        <taxon>Ecdysozoa</taxon>
        <taxon>Nematoda</taxon>
        <taxon>Chromadorea</taxon>
        <taxon>Rhabditida</taxon>
        <taxon>Tylenchina</taxon>
        <taxon>Panagrolaimomorpha</taxon>
        <taxon>Panagrolaimoidea</taxon>
        <taxon>Panagrolaimidae</taxon>
        <taxon>Panagrolaimus</taxon>
    </lineage>
</organism>
<evidence type="ECO:0000256" key="1">
    <source>
        <dbReference type="ARBA" id="ARBA00024204"/>
    </source>
</evidence>
<comment type="similarity">
    <text evidence="1">Belongs to the MIX23 family.</text>
</comment>